<evidence type="ECO:0000256" key="9">
    <source>
        <dbReference type="ARBA" id="ARBA00023242"/>
    </source>
</evidence>
<feature type="compositionally biased region" description="Polar residues" evidence="11">
    <location>
        <begin position="464"/>
        <end position="477"/>
    </location>
</feature>
<evidence type="ECO:0000256" key="3">
    <source>
        <dbReference type="ARBA" id="ARBA00022737"/>
    </source>
</evidence>
<dbReference type="FunFam" id="3.30.710.10:FF:000009">
    <property type="entry name" value="Zinc finger and BTB domain-containing 37"/>
    <property type="match status" value="1"/>
</dbReference>
<dbReference type="Pfam" id="PF12874">
    <property type="entry name" value="zf-met"/>
    <property type="match status" value="1"/>
</dbReference>
<keyword evidence="4 10" id="KW-0863">Zinc-finger</keyword>
<evidence type="ECO:0000256" key="11">
    <source>
        <dbReference type="SAM" id="MobiDB-lite"/>
    </source>
</evidence>
<evidence type="ECO:0000259" key="13">
    <source>
        <dbReference type="PROSITE" id="PS50157"/>
    </source>
</evidence>
<dbReference type="PANTHER" id="PTHR46105:SF32">
    <property type="entry name" value="ZINC FINGER AND BTB DOMAIN CONTAINING 37"/>
    <property type="match status" value="1"/>
</dbReference>
<dbReference type="InterPro" id="IPR036236">
    <property type="entry name" value="Znf_C2H2_sf"/>
</dbReference>
<accession>A0A3B4Y895</accession>
<keyword evidence="5" id="KW-0862">Zinc</keyword>
<dbReference type="InterPro" id="IPR050457">
    <property type="entry name" value="ZnFinger_BTB_dom_contain"/>
</dbReference>
<keyword evidence="7" id="KW-0238">DNA-binding</keyword>
<evidence type="ECO:0000256" key="1">
    <source>
        <dbReference type="ARBA" id="ARBA00004123"/>
    </source>
</evidence>
<keyword evidence="2" id="KW-0479">Metal-binding</keyword>
<keyword evidence="9" id="KW-0539">Nucleus</keyword>
<dbReference type="SUPFAM" id="SSF54695">
    <property type="entry name" value="POZ domain"/>
    <property type="match status" value="1"/>
</dbReference>
<keyword evidence="8" id="KW-0804">Transcription</keyword>
<dbReference type="FunFam" id="3.30.160.60:FF:000364">
    <property type="entry name" value="Zinc finger and BTB domain-containing protein 34"/>
    <property type="match status" value="1"/>
</dbReference>
<dbReference type="PANTHER" id="PTHR46105">
    <property type="entry name" value="AGAP004733-PA"/>
    <property type="match status" value="1"/>
</dbReference>
<evidence type="ECO:0000259" key="12">
    <source>
        <dbReference type="PROSITE" id="PS50097"/>
    </source>
</evidence>
<feature type="domain" description="C2H2-type" evidence="13">
    <location>
        <begin position="401"/>
        <end position="428"/>
    </location>
</feature>
<comment type="subcellular location">
    <subcellularLocation>
        <location evidence="1">Nucleus</location>
    </subcellularLocation>
</comment>
<dbReference type="GO" id="GO:0005634">
    <property type="term" value="C:nucleus"/>
    <property type="evidence" value="ECO:0007669"/>
    <property type="project" value="UniProtKB-SubCell"/>
</dbReference>
<dbReference type="InterPro" id="IPR011333">
    <property type="entry name" value="SKP1/BTB/POZ_sf"/>
</dbReference>
<dbReference type="PROSITE" id="PS00028">
    <property type="entry name" value="ZINC_FINGER_C2H2_1"/>
    <property type="match status" value="3"/>
</dbReference>
<dbReference type="Pfam" id="PF00651">
    <property type="entry name" value="BTB"/>
    <property type="match status" value="1"/>
</dbReference>
<dbReference type="Gene3D" id="3.30.160.60">
    <property type="entry name" value="Classic Zinc Finger"/>
    <property type="match status" value="3"/>
</dbReference>
<reference evidence="14" key="1">
    <citation type="submission" date="2025-08" db="UniProtKB">
        <authorList>
            <consortium name="Ensembl"/>
        </authorList>
    </citation>
    <scope>IDENTIFICATION</scope>
</reference>
<dbReference type="Gene3D" id="3.30.710.10">
    <property type="entry name" value="Potassium Channel Kv1.1, Chain A"/>
    <property type="match status" value="1"/>
</dbReference>
<evidence type="ECO:0000313" key="15">
    <source>
        <dbReference type="Proteomes" id="UP000261360"/>
    </source>
</evidence>
<dbReference type="PROSITE" id="PS50097">
    <property type="entry name" value="BTB"/>
    <property type="match status" value="1"/>
</dbReference>
<reference evidence="14" key="2">
    <citation type="submission" date="2025-09" db="UniProtKB">
        <authorList>
            <consortium name="Ensembl"/>
        </authorList>
    </citation>
    <scope>IDENTIFICATION</scope>
</reference>
<keyword evidence="3" id="KW-0677">Repeat</keyword>
<proteinExistence type="predicted"/>
<feature type="region of interest" description="Disordered" evidence="11">
    <location>
        <begin position="321"/>
        <end position="346"/>
    </location>
</feature>
<feature type="domain" description="C2H2-type" evidence="13">
    <location>
        <begin position="429"/>
        <end position="457"/>
    </location>
</feature>
<feature type="domain" description="C2H2-type" evidence="13">
    <location>
        <begin position="373"/>
        <end position="400"/>
    </location>
</feature>
<dbReference type="GO" id="GO:0000981">
    <property type="term" value="F:DNA-binding transcription factor activity, RNA polymerase II-specific"/>
    <property type="evidence" value="ECO:0007669"/>
    <property type="project" value="TreeGrafter"/>
</dbReference>
<keyword evidence="15" id="KW-1185">Reference proteome</keyword>
<dbReference type="GeneTree" id="ENSGT00940000159554"/>
<organism evidence="14 15">
    <name type="scientific">Seriola lalandi dorsalis</name>
    <dbReference type="NCBI Taxonomy" id="1841481"/>
    <lineage>
        <taxon>Eukaryota</taxon>
        <taxon>Metazoa</taxon>
        <taxon>Chordata</taxon>
        <taxon>Craniata</taxon>
        <taxon>Vertebrata</taxon>
        <taxon>Euteleostomi</taxon>
        <taxon>Actinopterygii</taxon>
        <taxon>Neopterygii</taxon>
        <taxon>Teleostei</taxon>
        <taxon>Neoteleostei</taxon>
        <taxon>Acanthomorphata</taxon>
        <taxon>Carangaria</taxon>
        <taxon>Carangiformes</taxon>
        <taxon>Carangidae</taxon>
        <taxon>Seriola</taxon>
    </lineage>
</organism>
<feature type="domain" description="BTB" evidence="12">
    <location>
        <begin position="32"/>
        <end position="96"/>
    </location>
</feature>
<dbReference type="FunFam" id="3.30.160.60:FF:000119">
    <property type="entry name" value="Zinc finger and BTB domain containing 37"/>
    <property type="match status" value="1"/>
</dbReference>
<evidence type="ECO:0000313" key="14">
    <source>
        <dbReference type="Ensembl" id="ENSSLDP00000024193.1"/>
    </source>
</evidence>
<dbReference type="AlphaFoldDB" id="A0A3B4Y895"/>
<dbReference type="SUPFAM" id="SSF57667">
    <property type="entry name" value="beta-beta-alpha zinc fingers"/>
    <property type="match status" value="2"/>
</dbReference>
<evidence type="ECO:0000256" key="10">
    <source>
        <dbReference type="PROSITE-ProRule" id="PRU00042"/>
    </source>
</evidence>
<dbReference type="PROSITE" id="PS50157">
    <property type="entry name" value="ZINC_FINGER_C2H2_2"/>
    <property type="match status" value="3"/>
</dbReference>
<dbReference type="GO" id="GO:0000978">
    <property type="term" value="F:RNA polymerase II cis-regulatory region sequence-specific DNA binding"/>
    <property type="evidence" value="ECO:0007669"/>
    <property type="project" value="TreeGrafter"/>
</dbReference>
<evidence type="ECO:0000256" key="2">
    <source>
        <dbReference type="ARBA" id="ARBA00022723"/>
    </source>
</evidence>
<evidence type="ECO:0000256" key="5">
    <source>
        <dbReference type="ARBA" id="ARBA00022833"/>
    </source>
</evidence>
<evidence type="ECO:0000256" key="6">
    <source>
        <dbReference type="ARBA" id="ARBA00023015"/>
    </source>
</evidence>
<dbReference type="InterPro" id="IPR000210">
    <property type="entry name" value="BTB/POZ_dom"/>
</dbReference>
<dbReference type="Pfam" id="PF00096">
    <property type="entry name" value="zf-C2H2"/>
    <property type="match status" value="1"/>
</dbReference>
<evidence type="ECO:0000256" key="7">
    <source>
        <dbReference type="ARBA" id="ARBA00023125"/>
    </source>
</evidence>
<dbReference type="FunFam" id="3.30.160.60:FF:000422">
    <property type="entry name" value="Zinc finger and BTB domain containing 37"/>
    <property type="match status" value="1"/>
</dbReference>
<dbReference type="Proteomes" id="UP000261360">
    <property type="component" value="Unplaced"/>
</dbReference>
<dbReference type="SMART" id="SM00355">
    <property type="entry name" value="ZnF_C2H2"/>
    <property type="match status" value="3"/>
</dbReference>
<dbReference type="Ensembl" id="ENSSLDT00000024963.1">
    <property type="protein sequence ID" value="ENSSLDP00000024193.1"/>
    <property type="gene ID" value="ENSSLDG00000018860.1"/>
</dbReference>
<feature type="region of interest" description="Disordered" evidence="11">
    <location>
        <begin position="453"/>
        <end position="495"/>
    </location>
</feature>
<feature type="region of interest" description="Disordered" evidence="11">
    <location>
        <begin position="184"/>
        <end position="208"/>
    </location>
</feature>
<dbReference type="GO" id="GO:0008270">
    <property type="term" value="F:zinc ion binding"/>
    <property type="evidence" value="ECO:0007669"/>
    <property type="project" value="UniProtKB-KW"/>
</dbReference>
<protein>
    <submittedName>
        <fullName evidence="14">Zinc finger and BTB domain containing 37</fullName>
    </submittedName>
</protein>
<name>A0A3B4Y895_SERLL</name>
<evidence type="ECO:0000256" key="8">
    <source>
        <dbReference type="ARBA" id="ARBA00023163"/>
    </source>
</evidence>
<dbReference type="InterPro" id="IPR013087">
    <property type="entry name" value="Znf_C2H2_type"/>
</dbReference>
<sequence length="495" mass="54218">MERSGSIQLDIPDFSNSVLTHLNQLRVQGRLCDIVVNVQGQSFRAHKVVLAASSPYFRDHMSLSQMSTVSLTVIRNPSVFEQLLSFCYTGRLCLQLADIISYLTAASFLQMQHIIDRCTQILEGIHLKISLADLDEESREEEARGSRSSRTLEAVFRGAGHHAGLRLLGPRGGAEACEAVSPIEGPISPPPTVEHSGLEGPGAATTGRAGKEPILRINRAGQWYVETSSEPERTGSAEEGGGMDGVRIKTERMEEWIGAGEHQEEGGPVEEGATVMIDTSGRSTLVTGAVGALGARSIQPSSSFSETDRFSPTGSVVVLAERQRAKSESPNRPHELRQPSSQGEEHAAFDMGGYEDYLREQVGDRWFRYNPRLTCIYCCKSFNQKGSLDRHMRLHMGITPFVCRICGKKYTRKDQLEYHIRKHTGNKPFHCHVCGKSFPFQAILNQHFRKNHPGCAPQEAHSASPETTTASVTSRGGPSQYGEGPQASVSTTGPD</sequence>
<evidence type="ECO:0000256" key="4">
    <source>
        <dbReference type="ARBA" id="ARBA00022771"/>
    </source>
</evidence>
<dbReference type="SMART" id="SM00225">
    <property type="entry name" value="BTB"/>
    <property type="match status" value="1"/>
</dbReference>
<keyword evidence="6" id="KW-0805">Transcription regulation</keyword>